<reference evidence="5" key="1">
    <citation type="submission" date="2019-06" db="EMBL/GenBank/DDBJ databases">
        <title>The complete genome of Emcibacter congregatus ZYLT.</title>
        <authorList>
            <person name="Zhao Z."/>
        </authorList>
    </citation>
    <scope>NUCLEOTIDE SEQUENCE [LARGE SCALE GENOMIC DNA]</scope>
    <source>
        <strain evidence="5">MCCC 1A06723</strain>
    </source>
</reference>
<dbReference type="EMBL" id="VFIY01000004">
    <property type="protein sequence ID" value="TPD62844.1"/>
    <property type="molecule type" value="Genomic_DNA"/>
</dbReference>
<evidence type="ECO:0000256" key="2">
    <source>
        <dbReference type="SAM" id="MobiDB-lite"/>
    </source>
</evidence>
<comment type="caution">
    <text evidence="4">The sequence shown here is derived from an EMBL/GenBank/DDBJ whole genome shotgun (WGS) entry which is preliminary data.</text>
</comment>
<name>A0A501PSA5_9PROT</name>
<sequence>MMSKIRFLPVLILVMVLFFGVKAYDFAIGVEQVFAQGNQEPVAEMENPAARDLSDIVSGAGDKPDENTESGDASEDSGAETDDSYVAGWSRSEVQLLQELADRREVLEQRAKEMDIREKLLEATENRIDQKIASLKKIEAQIQALLKTHDEREQAQLDSLVKTYTAMKPKDAARIFDNLDMDILINIIEKMNEKKVAPILAKMSPQTAKELTVELATRRQLPDIEG</sequence>
<keyword evidence="1" id="KW-0175">Coiled coil</keyword>
<organism evidence="4 5">
    <name type="scientific">Emcibacter nanhaiensis</name>
    <dbReference type="NCBI Taxonomy" id="1505037"/>
    <lineage>
        <taxon>Bacteria</taxon>
        <taxon>Pseudomonadati</taxon>
        <taxon>Pseudomonadota</taxon>
        <taxon>Alphaproteobacteria</taxon>
        <taxon>Emcibacterales</taxon>
        <taxon>Emcibacteraceae</taxon>
        <taxon>Emcibacter</taxon>
    </lineage>
</organism>
<protein>
    <recommendedName>
        <fullName evidence="3">Magnesium transporter MgtE intracellular domain-containing protein</fullName>
    </recommendedName>
</protein>
<proteinExistence type="predicted"/>
<gene>
    <name evidence="4" type="ORF">FIV46_01825</name>
</gene>
<dbReference type="SUPFAM" id="SSF158791">
    <property type="entry name" value="MgtE N-terminal domain-like"/>
    <property type="match status" value="1"/>
</dbReference>
<evidence type="ECO:0000256" key="1">
    <source>
        <dbReference type="SAM" id="Coils"/>
    </source>
</evidence>
<dbReference type="AlphaFoldDB" id="A0A501PSA5"/>
<dbReference type="Pfam" id="PF03448">
    <property type="entry name" value="MgtE_N"/>
    <property type="match status" value="1"/>
</dbReference>
<accession>A0A501PSA5</accession>
<feature type="region of interest" description="Disordered" evidence="2">
    <location>
        <begin position="55"/>
        <end position="84"/>
    </location>
</feature>
<keyword evidence="5" id="KW-1185">Reference proteome</keyword>
<evidence type="ECO:0000259" key="3">
    <source>
        <dbReference type="Pfam" id="PF03448"/>
    </source>
</evidence>
<evidence type="ECO:0000313" key="5">
    <source>
        <dbReference type="Proteomes" id="UP000319148"/>
    </source>
</evidence>
<feature type="compositionally biased region" description="Acidic residues" evidence="2">
    <location>
        <begin position="67"/>
        <end position="83"/>
    </location>
</feature>
<feature type="coiled-coil region" evidence="1">
    <location>
        <begin position="97"/>
        <end position="155"/>
    </location>
</feature>
<dbReference type="OrthoDB" id="9791432at2"/>
<dbReference type="InterPro" id="IPR006668">
    <property type="entry name" value="Mg_transptr_MgtE_intracell_dom"/>
</dbReference>
<feature type="domain" description="Magnesium transporter MgtE intracellular" evidence="3">
    <location>
        <begin position="163"/>
        <end position="211"/>
    </location>
</feature>
<dbReference type="Proteomes" id="UP000319148">
    <property type="component" value="Unassembled WGS sequence"/>
</dbReference>
<evidence type="ECO:0000313" key="4">
    <source>
        <dbReference type="EMBL" id="TPD62844.1"/>
    </source>
</evidence>